<feature type="transmembrane region" description="Helical" evidence="7">
    <location>
        <begin position="210"/>
        <end position="228"/>
    </location>
</feature>
<evidence type="ECO:0000313" key="9">
    <source>
        <dbReference type="EMBL" id="QZN97182.1"/>
    </source>
</evidence>
<dbReference type="PANTHER" id="PTHR32322">
    <property type="entry name" value="INNER MEMBRANE TRANSPORTER"/>
    <property type="match status" value="1"/>
</dbReference>
<evidence type="ECO:0000256" key="5">
    <source>
        <dbReference type="ARBA" id="ARBA00022989"/>
    </source>
</evidence>
<keyword evidence="4 7" id="KW-0812">Transmembrane</keyword>
<reference evidence="9 10" key="1">
    <citation type="submission" date="2021-08" db="EMBL/GenBank/DDBJ databases">
        <title>Culture and genomic analysis of Symbiopectobacterium purcellii sp. nov. gen. nov., isolated from the leafhopper Empoasca decipiens.</title>
        <authorList>
            <person name="Nadal-Jimenez P."/>
            <person name="Siozios S."/>
            <person name="Halliday N."/>
            <person name="Camara M."/>
            <person name="Hurst G.D.D."/>
        </authorList>
    </citation>
    <scope>NUCLEOTIDE SEQUENCE [LARGE SCALE GENOMIC DNA]</scope>
    <source>
        <strain evidence="9 10">SyEd1</strain>
    </source>
</reference>
<evidence type="ECO:0000259" key="8">
    <source>
        <dbReference type="Pfam" id="PF00892"/>
    </source>
</evidence>
<keyword evidence="6 7" id="KW-0472">Membrane</keyword>
<comment type="similarity">
    <text evidence="2">Belongs to the EamA transporter family.</text>
</comment>
<sequence>MTFLSRYPLFDLLLTALAPTIWGTTYIVTTQFLPPDRPFIAALLRVLPAGCALLLWCRHVPLRHEWWKLIVTGILNIGAFQALLFVAAYRLPGGLAAVIGAIQPLLVMLLAWGIDRQRSPLTAVLAAFAGIIGMAMLLLSPQTTVDTIGIGAAFLGAVSMALGTWLSRRWSLSMPVMALTGWQLLLGGMFLLPVALLVDPPLPVLTATQIAGYVWLCVAGAMLAYALWFRGIRRLSPVAVSAMSLLSPVTAVVLGWVFLGQRIQGMALPGLIIVMLSVLSIQWALSKKPKI</sequence>
<dbReference type="PANTHER" id="PTHR32322:SF2">
    <property type="entry name" value="EAMA DOMAIN-CONTAINING PROTEIN"/>
    <property type="match status" value="1"/>
</dbReference>
<keyword evidence="3" id="KW-1003">Cell membrane</keyword>
<name>A0ABX9AQ86_9ENTR</name>
<feature type="transmembrane region" description="Helical" evidence="7">
    <location>
        <begin position="39"/>
        <end position="57"/>
    </location>
</feature>
<evidence type="ECO:0000256" key="4">
    <source>
        <dbReference type="ARBA" id="ARBA00022692"/>
    </source>
</evidence>
<dbReference type="InterPro" id="IPR000620">
    <property type="entry name" value="EamA_dom"/>
</dbReference>
<evidence type="ECO:0000256" key="2">
    <source>
        <dbReference type="ARBA" id="ARBA00007362"/>
    </source>
</evidence>
<dbReference type="RefSeq" id="WP_222160200.1">
    <property type="nucleotide sequence ID" value="NZ_CP081864.1"/>
</dbReference>
<comment type="subcellular location">
    <subcellularLocation>
        <location evidence="1">Cell membrane</location>
        <topology evidence="1">Multi-pass membrane protein</topology>
    </subcellularLocation>
</comment>
<dbReference type="EMBL" id="CP081864">
    <property type="protein sequence ID" value="QZN97182.1"/>
    <property type="molecule type" value="Genomic_DNA"/>
</dbReference>
<dbReference type="SUPFAM" id="SSF103481">
    <property type="entry name" value="Multidrug resistance efflux transporter EmrE"/>
    <property type="match status" value="2"/>
</dbReference>
<dbReference type="InterPro" id="IPR050638">
    <property type="entry name" value="AA-Vitamin_Transporters"/>
</dbReference>
<feature type="transmembrane region" description="Helical" evidence="7">
    <location>
        <begin position="235"/>
        <end position="259"/>
    </location>
</feature>
<keyword evidence="10" id="KW-1185">Reference proteome</keyword>
<feature type="transmembrane region" description="Helical" evidence="7">
    <location>
        <begin position="178"/>
        <end position="198"/>
    </location>
</feature>
<dbReference type="InterPro" id="IPR037185">
    <property type="entry name" value="EmrE-like"/>
</dbReference>
<feature type="transmembrane region" description="Helical" evidence="7">
    <location>
        <begin position="69"/>
        <end position="89"/>
    </location>
</feature>
<dbReference type="Proteomes" id="UP000825886">
    <property type="component" value="Chromosome"/>
</dbReference>
<accession>A0ABX9AQ86</accession>
<gene>
    <name evidence="9" type="ORF">K6K13_07405</name>
</gene>
<feature type="transmembrane region" description="Helical" evidence="7">
    <location>
        <begin position="121"/>
        <end position="141"/>
    </location>
</feature>
<evidence type="ECO:0000256" key="6">
    <source>
        <dbReference type="ARBA" id="ARBA00023136"/>
    </source>
</evidence>
<feature type="transmembrane region" description="Helical" evidence="7">
    <location>
        <begin position="95"/>
        <end position="114"/>
    </location>
</feature>
<evidence type="ECO:0000256" key="1">
    <source>
        <dbReference type="ARBA" id="ARBA00004651"/>
    </source>
</evidence>
<protein>
    <submittedName>
        <fullName evidence="9">EamA family transporter</fullName>
    </submittedName>
</protein>
<keyword evidence="5 7" id="KW-1133">Transmembrane helix</keyword>
<evidence type="ECO:0000256" key="3">
    <source>
        <dbReference type="ARBA" id="ARBA00022475"/>
    </source>
</evidence>
<feature type="domain" description="EamA" evidence="8">
    <location>
        <begin position="148"/>
        <end position="281"/>
    </location>
</feature>
<evidence type="ECO:0000256" key="7">
    <source>
        <dbReference type="SAM" id="Phobius"/>
    </source>
</evidence>
<organism evidence="9 10">
    <name type="scientific">Symbiopectobacterium purcellii</name>
    <dbReference type="NCBI Taxonomy" id="2871826"/>
    <lineage>
        <taxon>Bacteria</taxon>
        <taxon>Pseudomonadati</taxon>
        <taxon>Pseudomonadota</taxon>
        <taxon>Gammaproteobacteria</taxon>
        <taxon>Enterobacterales</taxon>
        <taxon>Enterobacteriaceae</taxon>
    </lineage>
</organism>
<feature type="transmembrane region" description="Helical" evidence="7">
    <location>
        <begin position="147"/>
        <end position="166"/>
    </location>
</feature>
<proteinExistence type="inferred from homology"/>
<evidence type="ECO:0000313" key="10">
    <source>
        <dbReference type="Proteomes" id="UP000825886"/>
    </source>
</evidence>
<feature type="domain" description="EamA" evidence="8">
    <location>
        <begin position="12"/>
        <end position="138"/>
    </location>
</feature>
<dbReference type="Pfam" id="PF00892">
    <property type="entry name" value="EamA"/>
    <property type="match status" value="2"/>
</dbReference>
<feature type="transmembrane region" description="Helical" evidence="7">
    <location>
        <begin position="12"/>
        <end position="33"/>
    </location>
</feature>
<feature type="transmembrane region" description="Helical" evidence="7">
    <location>
        <begin position="265"/>
        <end position="285"/>
    </location>
</feature>